<dbReference type="HOGENOM" id="CLU_1807625_0_0_1"/>
<sequence length="143" mass="16072">MVCCEFKCLKDVWKQPYHMTALPRLSLVDRLDFGTRFTQRRTWCNQKCQVEASFGSAFRDLTPTKAMQVSSRVPPWHSSAALGTAPEALFHVCIQLLTPYSAIAYTEELATFLAFHCAARQKTPEVIGVSENCHLAGCGRQIM</sequence>
<protein>
    <submittedName>
        <fullName evidence="1">Uncharacterized protein</fullName>
    </submittedName>
</protein>
<gene>
    <name evidence="1" type="ORF">TESG_03902</name>
</gene>
<evidence type="ECO:0000313" key="2">
    <source>
        <dbReference type="Proteomes" id="UP000009172"/>
    </source>
</evidence>
<name>F2RYR0_TRIT1</name>
<dbReference type="EMBL" id="GG698494">
    <property type="protein sequence ID" value="EGD96459.1"/>
    <property type="molecule type" value="Genomic_DNA"/>
</dbReference>
<organism evidence="1 2">
    <name type="scientific">Trichophyton tonsurans (strain CBS 112818)</name>
    <name type="common">Scalp ringworm fungus</name>
    <dbReference type="NCBI Taxonomy" id="647933"/>
    <lineage>
        <taxon>Eukaryota</taxon>
        <taxon>Fungi</taxon>
        <taxon>Dikarya</taxon>
        <taxon>Ascomycota</taxon>
        <taxon>Pezizomycotina</taxon>
        <taxon>Eurotiomycetes</taxon>
        <taxon>Eurotiomycetidae</taxon>
        <taxon>Onygenales</taxon>
        <taxon>Arthrodermataceae</taxon>
        <taxon>Trichophyton</taxon>
    </lineage>
</organism>
<proteinExistence type="predicted"/>
<dbReference type="Proteomes" id="UP000009172">
    <property type="component" value="Unassembled WGS sequence"/>
</dbReference>
<accession>F2RYR0</accession>
<evidence type="ECO:0000313" key="1">
    <source>
        <dbReference type="EMBL" id="EGD96459.1"/>
    </source>
</evidence>
<dbReference type="AlphaFoldDB" id="F2RYR0"/>
<reference evidence="2" key="1">
    <citation type="journal article" date="2012" name="MBio">
        <title>Comparative genome analysis of Trichophyton rubrum and related dermatophytes reveals candidate genes involved in infection.</title>
        <authorList>
            <person name="Martinez D.A."/>
            <person name="Oliver B.G."/>
            <person name="Graeser Y."/>
            <person name="Goldberg J.M."/>
            <person name="Li W."/>
            <person name="Martinez-Rossi N.M."/>
            <person name="Monod M."/>
            <person name="Shelest E."/>
            <person name="Barton R.C."/>
            <person name="Birch E."/>
            <person name="Brakhage A.A."/>
            <person name="Chen Z."/>
            <person name="Gurr S.J."/>
            <person name="Heiman D."/>
            <person name="Heitman J."/>
            <person name="Kosti I."/>
            <person name="Rossi A."/>
            <person name="Saif S."/>
            <person name="Samalova M."/>
            <person name="Saunders C.W."/>
            <person name="Shea T."/>
            <person name="Summerbell R.C."/>
            <person name="Xu J."/>
            <person name="Young S."/>
            <person name="Zeng Q."/>
            <person name="Birren B.W."/>
            <person name="Cuomo C.A."/>
            <person name="White T.C."/>
        </authorList>
    </citation>
    <scope>NUCLEOTIDE SEQUENCE [LARGE SCALE GENOMIC DNA]</scope>
    <source>
        <strain evidence="2">CBS 112818</strain>
    </source>
</reference>
<keyword evidence="2" id="KW-1185">Reference proteome</keyword>